<name>A0ABW7UF82_9ACTN</name>
<dbReference type="InterPro" id="IPR027417">
    <property type="entry name" value="P-loop_NTPase"/>
</dbReference>
<evidence type="ECO:0008006" key="5">
    <source>
        <dbReference type="Google" id="ProtNLM"/>
    </source>
</evidence>
<accession>A0ABW7UF82</accession>
<organism evidence="3 4">
    <name type="scientific">Streptomyces litmocidini</name>
    <dbReference type="NCBI Taxonomy" id="67318"/>
    <lineage>
        <taxon>Bacteria</taxon>
        <taxon>Bacillati</taxon>
        <taxon>Actinomycetota</taxon>
        <taxon>Actinomycetes</taxon>
        <taxon>Kitasatosporales</taxon>
        <taxon>Streptomycetaceae</taxon>
        <taxon>Streptomyces</taxon>
    </lineage>
</organism>
<evidence type="ECO:0000313" key="4">
    <source>
        <dbReference type="Proteomes" id="UP001611339"/>
    </source>
</evidence>
<reference evidence="3 4" key="1">
    <citation type="submission" date="2024-10" db="EMBL/GenBank/DDBJ databases">
        <title>The Natural Products Discovery Center: Release of the First 8490 Sequenced Strains for Exploring Actinobacteria Biosynthetic Diversity.</title>
        <authorList>
            <person name="Kalkreuter E."/>
            <person name="Kautsar S.A."/>
            <person name="Yang D."/>
            <person name="Bader C.D."/>
            <person name="Teijaro C.N."/>
            <person name="Fluegel L."/>
            <person name="Davis C.M."/>
            <person name="Simpson J.R."/>
            <person name="Lauterbach L."/>
            <person name="Steele A.D."/>
            <person name="Gui C."/>
            <person name="Meng S."/>
            <person name="Li G."/>
            <person name="Viehrig K."/>
            <person name="Ye F."/>
            <person name="Su P."/>
            <person name="Kiefer A.F."/>
            <person name="Nichols A."/>
            <person name="Cepeda A.J."/>
            <person name="Yan W."/>
            <person name="Fan B."/>
            <person name="Jiang Y."/>
            <person name="Adhikari A."/>
            <person name="Zheng C.-J."/>
            <person name="Schuster L."/>
            <person name="Cowan T.M."/>
            <person name="Smanski M.J."/>
            <person name="Chevrette M.G."/>
            <person name="De Carvalho L.P.S."/>
            <person name="Shen B."/>
        </authorList>
    </citation>
    <scope>NUCLEOTIDE SEQUENCE [LARGE SCALE GENOMIC DNA]</scope>
    <source>
        <strain evidence="3 4">NPDC020602</strain>
    </source>
</reference>
<proteinExistence type="predicted"/>
<dbReference type="Gene3D" id="3.40.50.300">
    <property type="entry name" value="P-loop containing nucleotide triphosphate hydrolases"/>
    <property type="match status" value="1"/>
</dbReference>
<dbReference type="SUPFAM" id="SSF52540">
    <property type="entry name" value="P-loop containing nucleoside triphosphate hydrolases"/>
    <property type="match status" value="1"/>
</dbReference>
<evidence type="ECO:0000313" key="3">
    <source>
        <dbReference type="EMBL" id="MFI1717464.1"/>
    </source>
</evidence>
<comment type="caution">
    <text evidence="3">The sequence shown here is derived from an EMBL/GenBank/DDBJ whole genome shotgun (WGS) entry which is preliminary data.</text>
</comment>
<feature type="region of interest" description="Disordered" evidence="2">
    <location>
        <begin position="420"/>
        <end position="551"/>
    </location>
</feature>
<keyword evidence="1" id="KW-0175">Coiled coil</keyword>
<feature type="region of interest" description="Disordered" evidence="2">
    <location>
        <begin position="199"/>
        <end position="232"/>
    </location>
</feature>
<dbReference type="RefSeq" id="WP_398711804.1">
    <property type="nucleotide sequence ID" value="NZ_JBIRUI010000014.1"/>
</dbReference>
<keyword evidence="4" id="KW-1185">Reference proteome</keyword>
<protein>
    <recommendedName>
        <fullName evidence="5">AAA+ ATPase domain-containing protein</fullName>
    </recommendedName>
</protein>
<sequence length="2027" mass="218904">MNPDEASEGLLSALDNLSEALTATHATTPTPLGAALMLLGEADVEHSLNSTPVHLRRNLLRALRIPIDGTRVNRALCQDVLTRLRRDPEAAQARRAAHHLTYPLYSDLVEAGFRSAHVSTADASWTLTHRWSPALLRIAVWARLGADPASARIWAWSLRQPWIADSGVAVDAALGAAERVVSLLSGPGAMPAGAQHVTAETAGKGSGGRPGDTDGAGAREEEPGMVEAPAGEPDVTSLTAALQRVVDALETAVAPVQRVSEAIAAQAPPADRDLDALAEVSRAFRVATEGLLGYGVVPETVDLDHLRRETDTVIDRLASAPLRERLRQVASSLTCDDSDPLLVRDLSAARARARALTEIQDWDAGQVTDAEALDALLTMVQLHAEAHDPAEILALLPHAARSHSLAYPAARYTELSLVPDAEATQGGESEEAAADPGKDDRVHGSSGSETTDHTPDPVPAPSKPATVPLPGRRTGDQEEPAVLGTLGMSGTEDGPASVAVQTPRKAVSAPPPSLPPLPKSAGSPGHHPAEPVPHADPAGQHGPAETERNSARDSLAELIAAGRYGLAASLAESLDEPASRVAALRIAACSEAVRSASSESVPRIRALLSGPGSVELTASRADATLTTAALLRSVLVTGDSEAGATLSQVSTGMPPGLARISDDVAQLALKSLLVHSPPLSLARDTAELERALEEAREDCRQGLTQVPSIRFPRGRKIVRHWWDPQSGLIGSPLKAASDDDRSDLDALARRVRELREPASIQSKLDKLDRELMSSGARARLEGPARQDILRQAGDRLAQVERWILRAQERAARDTDWSVDQVQDMRGRILALQDDVVREVREQAAASDPVAAAAMEAAVKSLIRTFALLAGDSRLDDTELTAELALHAELLKVAGTTALGSTGEIRLRETPAAHELVLAGRRSWEEAVRIQVEGEHFGTARTLLDLWSRRQLPDLDDRAEPEDLHPLVAEAGKQAAAELNGIRQRLEEDLRRARVDGALAEEKERAFERRLQQAAPRLDGDLARIRRDLEALSEELSRARAAHAAALRSRLDEIDGLGIADRGRVEQLVESGDLLTADELISYLVNGESIPDTEAIDQGLGSFFPEVPNALAGTGVSAELIASVRRREPFMDLQALDYSGLSPEIAEQTALALTGWMDLAARKGNQRVQGVRESELLMPALRLVGYGSKKVPQRIERPRSGSYRFLDLPDVTYTGSALVPAFGSGLRGSLRTMLVWDRPSAETLLSWIQQDPNDDSLLVVYLGTLSVRNRAALAAQSVGGRRAIVVLDDAALAHLAARGNQRLDSAMRILLPFSAVNPYVMGKRAPVAEEMFFGRYDELKSVQRATGDQVVFGGRGLGKSALLKKAGRDFEAQRPDGHVSLLLSLDSTFTGTNAPSSTVWDRIGRRLQDRNVLPQSRRSKVDMVFTHQQVLDGIKAWCGADPKHGLLIMLDEADGFFESDSPQFTETRRLRDLGADTEAEDRVKVVFAGLHSVQRYAKIAVNSPFSHLAQRPTVIGPLRPQDAVNLLVEPLAALGYVFEEPALVHRILGHCSYQPFLLQMFGHRLVQAMHAKRGGSGGRPPYTITRTDVETVQSDRDLRRSITEAFHDTLRLDSRYNVIANVVAHYAHYHGLDARLNQIKLREECTFWWPEGFETLDTDQFRAYLSEMEGLGVLAPDPEHRGWHLRSANALSMIGNLEMVEAELEQAASRQVAELFIRFEARHRSVDGYSHSPLTADQVADVLPGHGNQARLIIGTGATGIDRVAAALRDVAVATGWEMPHVSKRSDFDRELTTGTRNRRRLVLSDLTVKAPHDETCRETVTSAVRRIPSAAGVTRSAVVLAGPEQRSLWSIALGGGSAGHDVEIEALALRRFTSDGLRAWAQDRDSPVFTSEAQLARVQEATGGWPLLVDRLAAALAEGRGEEDALAQVVDGLATVSGAGAFLVQAGLAPRSPQWSAYRAVHEFMESDGLRLNDVLEAIAMGTDSEQLNPGEALEVLRALQVFDVDSAGVHRLERVLRACWQLVHTG</sequence>
<evidence type="ECO:0000256" key="2">
    <source>
        <dbReference type="SAM" id="MobiDB-lite"/>
    </source>
</evidence>
<feature type="compositionally biased region" description="Pro residues" evidence="2">
    <location>
        <begin position="509"/>
        <end position="518"/>
    </location>
</feature>
<dbReference type="EMBL" id="JBIRUI010000014">
    <property type="protein sequence ID" value="MFI1717464.1"/>
    <property type="molecule type" value="Genomic_DNA"/>
</dbReference>
<feature type="coiled-coil region" evidence="1">
    <location>
        <begin position="975"/>
        <end position="1048"/>
    </location>
</feature>
<dbReference type="Proteomes" id="UP001611339">
    <property type="component" value="Unassembled WGS sequence"/>
</dbReference>
<gene>
    <name evidence="3" type="ORF">ACH407_28300</name>
</gene>
<evidence type="ECO:0000256" key="1">
    <source>
        <dbReference type="SAM" id="Coils"/>
    </source>
</evidence>